<accession>T1A1E2</accession>
<reference evidence="2" key="1">
    <citation type="submission" date="2013-08" db="EMBL/GenBank/DDBJ databases">
        <authorList>
            <person name="Mendez C."/>
            <person name="Richter M."/>
            <person name="Ferrer M."/>
            <person name="Sanchez J."/>
        </authorList>
    </citation>
    <scope>NUCLEOTIDE SEQUENCE</scope>
</reference>
<feature type="non-terminal residue" evidence="2">
    <location>
        <position position="182"/>
    </location>
</feature>
<keyword evidence="2" id="KW-0401">Integrin</keyword>
<reference evidence="2" key="2">
    <citation type="journal article" date="2014" name="ISME J.">
        <title>Microbial stratification in low pH oxic and suboxic macroscopic growths along an acid mine drainage.</title>
        <authorList>
            <person name="Mendez-Garcia C."/>
            <person name="Mesa V."/>
            <person name="Sprenger R.R."/>
            <person name="Richter M."/>
            <person name="Diez M.S."/>
            <person name="Solano J."/>
            <person name="Bargiela R."/>
            <person name="Golyshina O.V."/>
            <person name="Manteca A."/>
            <person name="Ramos J.L."/>
            <person name="Gallego J.R."/>
            <person name="Llorente I."/>
            <person name="Martins Dos Santos V.A."/>
            <person name="Jensen O.N."/>
            <person name="Pelaez A.I."/>
            <person name="Sanchez J."/>
            <person name="Ferrer M."/>
        </authorList>
    </citation>
    <scope>NUCLEOTIDE SEQUENCE</scope>
</reference>
<dbReference type="EMBL" id="AUZX01009774">
    <property type="protein sequence ID" value="EQD50692.1"/>
    <property type="molecule type" value="Genomic_DNA"/>
</dbReference>
<dbReference type="InterPro" id="IPR006652">
    <property type="entry name" value="Kelch_1"/>
</dbReference>
<name>T1A1E2_9ZZZZ</name>
<feature type="non-terminal residue" evidence="2">
    <location>
        <position position="1"/>
    </location>
</feature>
<sequence length="182" mass="17667">AATGSDGRIYAIGGYNGTTISSAVYAYTPPVASATQQTSLTVANGTLSINTLQGSVAFGTLRPGVSSGAIAAGEIDYTNTLADGSAWSATVAATDLVSGSTTVPFTAMTYSPGQTVSPQTGASGNPAPATNSSAFSGSDPTPGTSLSTPVTLVNGASTDQGSFAQTGSTVTLAVPVSTQALT</sequence>
<gene>
    <name evidence="2" type="ORF">B1A_13366</name>
</gene>
<proteinExistence type="predicted"/>
<protein>
    <submittedName>
        <fullName evidence="2">Integrins alpha chain</fullName>
    </submittedName>
</protein>
<feature type="region of interest" description="Disordered" evidence="1">
    <location>
        <begin position="114"/>
        <end position="153"/>
    </location>
</feature>
<dbReference type="Pfam" id="PF01344">
    <property type="entry name" value="Kelch_1"/>
    <property type="match status" value="1"/>
</dbReference>
<dbReference type="GO" id="GO:0007229">
    <property type="term" value="P:integrin-mediated signaling pathway"/>
    <property type="evidence" value="ECO:0007669"/>
    <property type="project" value="UniProtKB-KW"/>
</dbReference>
<organism evidence="2">
    <name type="scientific">mine drainage metagenome</name>
    <dbReference type="NCBI Taxonomy" id="410659"/>
    <lineage>
        <taxon>unclassified sequences</taxon>
        <taxon>metagenomes</taxon>
        <taxon>ecological metagenomes</taxon>
    </lineage>
</organism>
<comment type="caution">
    <text evidence="2">The sequence shown here is derived from an EMBL/GenBank/DDBJ whole genome shotgun (WGS) entry which is preliminary data.</text>
</comment>
<dbReference type="AlphaFoldDB" id="T1A1E2"/>
<evidence type="ECO:0000256" key="1">
    <source>
        <dbReference type="SAM" id="MobiDB-lite"/>
    </source>
</evidence>
<evidence type="ECO:0000313" key="2">
    <source>
        <dbReference type="EMBL" id="EQD50692.1"/>
    </source>
</evidence>